<feature type="transmembrane region" description="Helical" evidence="9">
    <location>
        <begin position="188"/>
        <end position="207"/>
    </location>
</feature>
<feature type="transmembrane region" description="Helical" evidence="9">
    <location>
        <begin position="46"/>
        <end position="66"/>
    </location>
</feature>
<dbReference type="RefSeq" id="WP_146404160.1">
    <property type="nucleotide sequence ID" value="NZ_SJPJ01000002.1"/>
</dbReference>
<keyword evidence="7 9" id="KW-0472">Membrane</keyword>
<comment type="similarity">
    <text evidence="2 8">Belongs to the ABC-3 integral membrane protein family.</text>
</comment>
<feature type="transmembrane region" description="Helical" evidence="9">
    <location>
        <begin position="236"/>
        <end position="259"/>
    </location>
</feature>
<feature type="transmembrane region" description="Helical" evidence="9">
    <location>
        <begin position="105"/>
        <end position="123"/>
    </location>
</feature>
<dbReference type="OrthoDB" id="9788905at2"/>
<keyword evidence="3 8" id="KW-0813">Transport</keyword>
<evidence type="ECO:0000313" key="12">
    <source>
        <dbReference type="Proteomes" id="UP000315010"/>
    </source>
</evidence>
<feature type="transmembrane region" description="Helical" evidence="9">
    <location>
        <begin position="12"/>
        <end position="34"/>
    </location>
</feature>
<dbReference type="AlphaFoldDB" id="A0A5C5YNA7"/>
<dbReference type="InterPro" id="IPR022689">
    <property type="entry name" value="Iron_dep_repressor"/>
</dbReference>
<dbReference type="Gene3D" id="1.10.10.10">
    <property type="entry name" value="Winged helix-like DNA-binding domain superfamily/Winged helix DNA-binding domain"/>
    <property type="match status" value="1"/>
</dbReference>
<dbReference type="SMART" id="SM00529">
    <property type="entry name" value="HTH_DTXR"/>
    <property type="match status" value="1"/>
</dbReference>
<dbReference type="SUPFAM" id="SSF47979">
    <property type="entry name" value="Iron-dependent repressor protein, dimerization domain"/>
    <property type="match status" value="1"/>
</dbReference>
<evidence type="ECO:0000256" key="2">
    <source>
        <dbReference type="ARBA" id="ARBA00008034"/>
    </source>
</evidence>
<dbReference type="EMBL" id="SJPJ01000002">
    <property type="protein sequence ID" value="TWT76376.1"/>
    <property type="molecule type" value="Genomic_DNA"/>
</dbReference>
<evidence type="ECO:0000256" key="5">
    <source>
        <dbReference type="ARBA" id="ARBA00022692"/>
    </source>
</evidence>
<feature type="domain" description="Iron dependent repressor metal binding and dimerisation" evidence="10">
    <location>
        <begin position="364"/>
        <end position="420"/>
    </location>
</feature>
<dbReference type="GO" id="GO:0003700">
    <property type="term" value="F:DNA-binding transcription factor activity"/>
    <property type="evidence" value="ECO:0007669"/>
    <property type="project" value="InterPro"/>
</dbReference>
<dbReference type="PANTHER" id="PTHR30477:SF3">
    <property type="entry name" value="METAL TRANSPORT SYSTEM MEMBRANE PROTEIN CT_069-RELATED"/>
    <property type="match status" value="1"/>
</dbReference>
<feature type="transmembrane region" description="Helical" evidence="9">
    <location>
        <begin position="213"/>
        <end position="229"/>
    </location>
</feature>
<evidence type="ECO:0000256" key="3">
    <source>
        <dbReference type="ARBA" id="ARBA00022448"/>
    </source>
</evidence>
<evidence type="ECO:0000256" key="9">
    <source>
        <dbReference type="SAM" id="Phobius"/>
    </source>
</evidence>
<dbReference type="InterPro" id="IPR036421">
    <property type="entry name" value="Fe_dep_repressor_sf"/>
</dbReference>
<dbReference type="Pfam" id="PF02742">
    <property type="entry name" value="Fe_dep_repr_C"/>
    <property type="match status" value="1"/>
</dbReference>
<dbReference type="InterPro" id="IPR001626">
    <property type="entry name" value="ABC_TroCD"/>
</dbReference>
<sequence length="437" mass="46707">MSWRDLLLLQDYNTRVVVSSTALLGCAAGLVGTFTLLRKRALMGDALSHATLPGIALAFIIATATGHNGKSLTVLLFGACITGLMGVAVILVLRNSTRLKEDTALGAVLSVFFGAGMALLGVVQQMKGGHAAGLEAFIYGKTASMGFNDAMLISGVAFVCVLVCLLLFKEFKLLCFDEAFAGSRGVPIVLLDLALMALVVMVCIVGLQAVGLILMIALLVIPAAAARFWTQQLSTIVFISAGLGAAGGMTGAAMSAAFANLPSGATIVLVCSLFFLFSMVFGTNRGVLVRFLRRRRMNRSVARQHLLRAIYEVLESSGDFDQRAVSFASLLDKRSWSAKRLSRSIQSAAQDNLLDQTDGQVHLTDEGINEASRLTRQHRLWELYLITYAEIAPSKVDRDADAIEHVLEPEVVLELEALLKASHANVPPSPHALGTES</sequence>
<comment type="caution">
    <text evidence="11">The sequence shown here is derived from an EMBL/GenBank/DDBJ whole genome shotgun (WGS) entry which is preliminary data.</text>
</comment>
<evidence type="ECO:0000256" key="1">
    <source>
        <dbReference type="ARBA" id="ARBA00004651"/>
    </source>
</evidence>
<organism evidence="11 12">
    <name type="scientific">Novipirellula herctigrandis</name>
    <dbReference type="NCBI Taxonomy" id="2527986"/>
    <lineage>
        <taxon>Bacteria</taxon>
        <taxon>Pseudomonadati</taxon>
        <taxon>Planctomycetota</taxon>
        <taxon>Planctomycetia</taxon>
        <taxon>Pirellulales</taxon>
        <taxon>Pirellulaceae</taxon>
        <taxon>Novipirellula</taxon>
    </lineage>
</organism>
<evidence type="ECO:0000256" key="8">
    <source>
        <dbReference type="RuleBase" id="RU003943"/>
    </source>
</evidence>
<dbReference type="GO" id="GO:0043190">
    <property type="term" value="C:ATP-binding cassette (ABC) transporter complex"/>
    <property type="evidence" value="ECO:0007669"/>
    <property type="project" value="InterPro"/>
</dbReference>
<protein>
    <submittedName>
        <fullName evidence="11">Manganese transport system membrane protein MntB</fullName>
    </submittedName>
</protein>
<feature type="transmembrane region" description="Helical" evidence="9">
    <location>
        <begin position="72"/>
        <end position="93"/>
    </location>
</feature>
<keyword evidence="4" id="KW-1003">Cell membrane</keyword>
<dbReference type="SUPFAM" id="SSF81345">
    <property type="entry name" value="ABC transporter involved in vitamin B12 uptake, BtuC"/>
    <property type="match status" value="1"/>
</dbReference>
<evidence type="ECO:0000256" key="6">
    <source>
        <dbReference type="ARBA" id="ARBA00022989"/>
    </source>
</evidence>
<feature type="transmembrane region" description="Helical" evidence="9">
    <location>
        <begin position="265"/>
        <end position="288"/>
    </location>
</feature>
<proteinExistence type="inferred from homology"/>
<keyword evidence="12" id="KW-1185">Reference proteome</keyword>
<name>A0A5C5YNA7_9BACT</name>
<reference evidence="11 12" key="1">
    <citation type="submission" date="2019-02" db="EMBL/GenBank/DDBJ databases">
        <title>Deep-cultivation of Planctomycetes and their phenomic and genomic characterization uncovers novel biology.</title>
        <authorList>
            <person name="Wiegand S."/>
            <person name="Jogler M."/>
            <person name="Boedeker C."/>
            <person name="Pinto D."/>
            <person name="Vollmers J."/>
            <person name="Rivas-Marin E."/>
            <person name="Kohn T."/>
            <person name="Peeters S.H."/>
            <person name="Heuer A."/>
            <person name="Rast P."/>
            <person name="Oberbeckmann S."/>
            <person name="Bunk B."/>
            <person name="Jeske O."/>
            <person name="Meyerdierks A."/>
            <person name="Storesund J.E."/>
            <person name="Kallscheuer N."/>
            <person name="Luecker S."/>
            <person name="Lage O.M."/>
            <person name="Pohl T."/>
            <person name="Merkel B.J."/>
            <person name="Hornburger P."/>
            <person name="Mueller R.-W."/>
            <person name="Bruemmer F."/>
            <person name="Labrenz M."/>
            <person name="Spormann A.M."/>
            <person name="Op Den Camp H."/>
            <person name="Overmann J."/>
            <person name="Amann R."/>
            <person name="Jetten M.S.M."/>
            <person name="Mascher T."/>
            <person name="Medema M.H."/>
            <person name="Devos D.P."/>
            <person name="Kaster A.-K."/>
            <person name="Ovreas L."/>
            <person name="Rohde M."/>
            <person name="Galperin M.Y."/>
            <person name="Jogler C."/>
        </authorList>
    </citation>
    <scope>NUCLEOTIDE SEQUENCE [LARGE SCALE GENOMIC DNA]</scope>
    <source>
        <strain evidence="11 12">CA13</strain>
    </source>
</reference>
<dbReference type="Pfam" id="PF00950">
    <property type="entry name" value="ABC-3"/>
    <property type="match status" value="1"/>
</dbReference>
<accession>A0A5C5YNA7</accession>
<evidence type="ECO:0000256" key="7">
    <source>
        <dbReference type="ARBA" id="ARBA00023136"/>
    </source>
</evidence>
<dbReference type="GO" id="GO:0046983">
    <property type="term" value="F:protein dimerization activity"/>
    <property type="evidence" value="ECO:0007669"/>
    <property type="project" value="InterPro"/>
</dbReference>
<dbReference type="InterPro" id="IPR037294">
    <property type="entry name" value="ABC_BtuC-like"/>
</dbReference>
<dbReference type="PROSITE" id="PS51257">
    <property type="entry name" value="PROKAR_LIPOPROTEIN"/>
    <property type="match status" value="1"/>
</dbReference>
<dbReference type="GO" id="GO:0046914">
    <property type="term" value="F:transition metal ion binding"/>
    <property type="evidence" value="ECO:0007669"/>
    <property type="project" value="InterPro"/>
</dbReference>
<evidence type="ECO:0000256" key="4">
    <source>
        <dbReference type="ARBA" id="ARBA00022475"/>
    </source>
</evidence>
<gene>
    <name evidence="11" type="primary">mntB_1</name>
    <name evidence="11" type="ORF">CA13_68700</name>
</gene>
<dbReference type="InterPro" id="IPR036388">
    <property type="entry name" value="WH-like_DNA-bd_sf"/>
</dbReference>
<dbReference type="CDD" id="cd06550">
    <property type="entry name" value="TM_ABC_iron-siderophores_like"/>
    <property type="match status" value="1"/>
</dbReference>
<keyword evidence="5 8" id="KW-0812">Transmembrane</keyword>
<dbReference type="PANTHER" id="PTHR30477">
    <property type="entry name" value="ABC-TRANSPORTER METAL-BINDING PROTEIN"/>
    <property type="match status" value="1"/>
</dbReference>
<dbReference type="InterPro" id="IPR001367">
    <property type="entry name" value="Fe_dep_repressor"/>
</dbReference>
<evidence type="ECO:0000313" key="11">
    <source>
        <dbReference type="EMBL" id="TWT76376.1"/>
    </source>
</evidence>
<dbReference type="GO" id="GO:0055085">
    <property type="term" value="P:transmembrane transport"/>
    <property type="evidence" value="ECO:0007669"/>
    <property type="project" value="InterPro"/>
</dbReference>
<feature type="transmembrane region" description="Helical" evidence="9">
    <location>
        <begin position="150"/>
        <end position="168"/>
    </location>
</feature>
<evidence type="ECO:0000259" key="10">
    <source>
        <dbReference type="Pfam" id="PF02742"/>
    </source>
</evidence>
<comment type="subcellular location">
    <subcellularLocation>
        <location evidence="1 8">Cell membrane</location>
        <topology evidence="1 8">Multi-pass membrane protein</topology>
    </subcellularLocation>
</comment>
<keyword evidence="6 9" id="KW-1133">Transmembrane helix</keyword>
<dbReference type="GO" id="GO:0010043">
    <property type="term" value="P:response to zinc ion"/>
    <property type="evidence" value="ECO:0007669"/>
    <property type="project" value="TreeGrafter"/>
</dbReference>
<dbReference type="Proteomes" id="UP000315010">
    <property type="component" value="Unassembled WGS sequence"/>
</dbReference>
<dbReference type="Gene3D" id="1.10.3470.10">
    <property type="entry name" value="ABC transporter involved in vitamin B12 uptake, BtuC"/>
    <property type="match status" value="1"/>
</dbReference>